<dbReference type="PRINTS" id="PR00080">
    <property type="entry name" value="SDRFAMILY"/>
</dbReference>
<dbReference type="PANTHER" id="PTHR43391">
    <property type="entry name" value="RETINOL DEHYDROGENASE-RELATED"/>
    <property type="match status" value="1"/>
</dbReference>
<dbReference type="Gene3D" id="3.40.50.720">
    <property type="entry name" value="NAD(P)-binding Rossmann-like Domain"/>
    <property type="match status" value="1"/>
</dbReference>
<evidence type="ECO:0000313" key="5">
    <source>
        <dbReference type="EMBL" id="MDY7228927.1"/>
    </source>
</evidence>
<comment type="caution">
    <text evidence="5">The sequence shown here is derived from an EMBL/GenBank/DDBJ whole genome shotgun (WGS) entry which is preliminary data.</text>
</comment>
<gene>
    <name evidence="5" type="ORF">SYV04_21090</name>
</gene>
<dbReference type="GO" id="GO:0016491">
    <property type="term" value="F:oxidoreductase activity"/>
    <property type="evidence" value="ECO:0007669"/>
    <property type="project" value="UniProtKB-KW"/>
</dbReference>
<keyword evidence="6" id="KW-1185">Reference proteome</keyword>
<dbReference type="PRINTS" id="PR00081">
    <property type="entry name" value="GDHRDH"/>
</dbReference>
<proteinExistence type="inferred from homology"/>
<dbReference type="PANTHER" id="PTHR43391:SF86">
    <property type="entry name" value="SHORT-CHAIN DEHYDROGENASE_REDUCTASE FAMILY PROTEIN"/>
    <property type="match status" value="1"/>
</dbReference>
<dbReference type="SMART" id="SM00822">
    <property type="entry name" value="PKS_KR"/>
    <property type="match status" value="1"/>
</dbReference>
<dbReference type="InterPro" id="IPR002347">
    <property type="entry name" value="SDR_fam"/>
</dbReference>
<dbReference type="PROSITE" id="PS00061">
    <property type="entry name" value="ADH_SHORT"/>
    <property type="match status" value="1"/>
</dbReference>
<dbReference type="EMBL" id="JAXIVS010000007">
    <property type="protein sequence ID" value="MDY7228927.1"/>
    <property type="molecule type" value="Genomic_DNA"/>
</dbReference>
<reference evidence="5 6" key="1">
    <citation type="submission" date="2023-12" db="EMBL/GenBank/DDBJ databases">
        <title>the genome sequence of Hyalangium sp. s54d21.</title>
        <authorList>
            <person name="Zhang X."/>
        </authorList>
    </citation>
    <scope>NUCLEOTIDE SEQUENCE [LARGE SCALE GENOMIC DNA]</scope>
    <source>
        <strain evidence="6">s54d21</strain>
    </source>
</reference>
<dbReference type="EC" id="1.1.-.-" evidence="5"/>
<sequence length="280" mass="30191">MAPVALVTGSSTGIGLSVAVHLAKAGFEVVATLRNPEKADRLRARAAEEGVTLDIRALDVESDDSVRQCVQGVLQRHGHIDVLVNNAGVGFFGSLEQTPIEALRRIMEVNFFGVWRVTQAVFPSMRERRSGRIITMSSIGGLLGQPFGEAYSSAKFAVEGFMESLAHVARHLGIHLSLIQPGPVLTEFVNTVLVAGNGMAGEAGPYKPLFDAYISQSKAYFGPWQTGDDVARLTVEVATAAQPHLRYVTSERVRDMGARKYVDLTGATSIAFPRLNEPQA</sequence>
<dbReference type="InterPro" id="IPR057326">
    <property type="entry name" value="KR_dom"/>
</dbReference>
<keyword evidence="2 5" id="KW-0560">Oxidoreductase</keyword>
<organism evidence="5 6">
    <name type="scientific">Hyalangium rubrum</name>
    <dbReference type="NCBI Taxonomy" id="3103134"/>
    <lineage>
        <taxon>Bacteria</taxon>
        <taxon>Pseudomonadati</taxon>
        <taxon>Myxococcota</taxon>
        <taxon>Myxococcia</taxon>
        <taxon>Myxococcales</taxon>
        <taxon>Cystobacterineae</taxon>
        <taxon>Archangiaceae</taxon>
        <taxon>Hyalangium</taxon>
    </lineage>
</organism>
<dbReference type="InterPro" id="IPR020904">
    <property type="entry name" value="Sc_DH/Rdtase_CS"/>
</dbReference>
<evidence type="ECO:0000259" key="4">
    <source>
        <dbReference type="SMART" id="SM00822"/>
    </source>
</evidence>
<evidence type="ECO:0000256" key="3">
    <source>
        <dbReference type="RuleBase" id="RU000363"/>
    </source>
</evidence>
<name>A0ABU5H831_9BACT</name>
<dbReference type="SUPFAM" id="SSF51735">
    <property type="entry name" value="NAD(P)-binding Rossmann-fold domains"/>
    <property type="match status" value="1"/>
</dbReference>
<dbReference type="CDD" id="cd05374">
    <property type="entry name" value="17beta-HSD-like_SDR_c"/>
    <property type="match status" value="1"/>
</dbReference>
<feature type="domain" description="Ketoreductase" evidence="4">
    <location>
        <begin position="3"/>
        <end position="187"/>
    </location>
</feature>
<evidence type="ECO:0000256" key="1">
    <source>
        <dbReference type="ARBA" id="ARBA00006484"/>
    </source>
</evidence>
<dbReference type="Pfam" id="PF00106">
    <property type="entry name" value="adh_short"/>
    <property type="match status" value="1"/>
</dbReference>
<dbReference type="InterPro" id="IPR036291">
    <property type="entry name" value="NAD(P)-bd_dom_sf"/>
</dbReference>
<evidence type="ECO:0000256" key="2">
    <source>
        <dbReference type="ARBA" id="ARBA00023002"/>
    </source>
</evidence>
<accession>A0ABU5H831</accession>
<evidence type="ECO:0000313" key="6">
    <source>
        <dbReference type="Proteomes" id="UP001291309"/>
    </source>
</evidence>
<dbReference type="RefSeq" id="WP_321547654.1">
    <property type="nucleotide sequence ID" value="NZ_JAXIVS010000007.1"/>
</dbReference>
<dbReference type="Proteomes" id="UP001291309">
    <property type="component" value="Unassembled WGS sequence"/>
</dbReference>
<comment type="similarity">
    <text evidence="1 3">Belongs to the short-chain dehydrogenases/reductases (SDR) family.</text>
</comment>
<protein>
    <submittedName>
        <fullName evidence="5">SDR family oxidoreductase</fullName>
        <ecNumber evidence="5">1.1.-.-</ecNumber>
    </submittedName>
</protein>